<keyword evidence="2" id="KW-1185">Reference proteome</keyword>
<protein>
    <submittedName>
        <fullName evidence="1">Uncharacterized protein</fullName>
    </submittedName>
</protein>
<evidence type="ECO:0000313" key="2">
    <source>
        <dbReference type="Proteomes" id="UP001549307"/>
    </source>
</evidence>
<gene>
    <name evidence="1" type="ORF">ABIE37_000112</name>
</gene>
<reference evidence="1 2" key="1">
    <citation type="submission" date="2024-06" db="EMBL/GenBank/DDBJ databases">
        <title>Sorghum-associated microbial communities from plants grown in Nebraska, USA.</title>
        <authorList>
            <person name="Schachtman D."/>
        </authorList>
    </citation>
    <scope>NUCLEOTIDE SEQUENCE [LARGE SCALE GENOMIC DNA]</scope>
    <source>
        <strain evidence="1 2">3552</strain>
    </source>
</reference>
<organism evidence="1 2">
    <name type="scientific">Arthrobacter bambusae</name>
    <dbReference type="NCBI Taxonomy" id="1338426"/>
    <lineage>
        <taxon>Bacteria</taxon>
        <taxon>Bacillati</taxon>
        <taxon>Actinomycetota</taxon>
        <taxon>Actinomycetes</taxon>
        <taxon>Micrococcales</taxon>
        <taxon>Micrococcaceae</taxon>
        <taxon>Arthrobacter</taxon>
    </lineage>
</organism>
<evidence type="ECO:0000313" key="1">
    <source>
        <dbReference type="EMBL" id="MET4538357.1"/>
    </source>
</evidence>
<sequence length="141" mass="15164">MGKPNINDMTSERAGIGDMSGMRINLLFPSAVTVSAHLTFVLWNVGLINQEQTAPSTLQEQAAPSMGSGQVPALVTALYYPLAVRANEADSLSLWVASMPDQKVPVVLTPKSCRAYVCMIGFANLNWPVPVFRMTLPLASV</sequence>
<comment type="caution">
    <text evidence="1">The sequence shown here is derived from an EMBL/GenBank/DDBJ whole genome shotgun (WGS) entry which is preliminary data.</text>
</comment>
<dbReference type="Proteomes" id="UP001549307">
    <property type="component" value="Unassembled WGS sequence"/>
</dbReference>
<proteinExistence type="predicted"/>
<dbReference type="EMBL" id="JBEPSN010000001">
    <property type="protein sequence ID" value="MET4538357.1"/>
    <property type="molecule type" value="Genomic_DNA"/>
</dbReference>
<name>A0ABV2P0R5_9MICC</name>
<accession>A0ABV2P0R5</accession>